<protein>
    <submittedName>
        <fullName evidence="1">Uncharacterized protein</fullName>
    </submittedName>
</protein>
<dbReference type="RefSeq" id="XP_067815191.1">
    <property type="nucleotide sequence ID" value="XM_067964957.1"/>
</dbReference>
<dbReference type="OrthoDB" id="75250at2759"/>
<evidence type="ECO:0000313" key="1">
    <source>
        <dbReference type="EMBL" id="TDH65692.1"/>
    </source>
</evidence>
<organism evidence="1 2">
    <name type="scientific">Bremia lactucae</name>
    <name type="common">Lettuce downy mildew</name>
    <dbReference type="NCBI Taxonomy" id="4779"/>
    <lineage>
        <taxon>Eukaryota</taxon>
        <taxon>Sar</taxon>
        <taxon>Stramenopiles</taxon>
        <taxon>Oomycota</taxon>
        <taxon>Peronosporomycetes</taxon>
        <taxon>Peronosporales</taxon>
        <taxon>Peronosporaceae</taxon>
        <taxon>Bremia</taxon>
    </lineage>
</organism>
<dbReference type="EMBL" id="SHOA02000013">
    <property type="protein sequence ID" value="TDH65692.1"/>
    <property type="molecule type" value="Genomic_DNA"/>
</dbReference>
<comment type="caution">
    <text evidence="1">The sequence shown here is derived from an EMBL/GenBank/DDBJ whole genome shotgun (WGS) entry which is preliminary data.</text>
</comment>
<gene>
    <name evidence="1" type="ORF">CCR75_006892</name>
</gene>
<evidence type="ECO:0000313" key="2">
    <source>
        <dbReference type="Proteomes" id="UP000294530"/>
    </source>
</evidence>
<proteinExistence type="predicted"/>
<dbReference type="AlphaFoldDB" id="A0A976FFB6"/>
<dbReference type="Proteomes" id="UP000294530">
    <property type="component" value="Unassembled WGS sequence"/>
</dbReference>
<sequence>MERFSCRSLWLEGDGSKKELKQDVGIEQRSRVKWGPNTEKHIRLEFVCFLSALVRGYRECLFSVNQKLSVFKPSADLLK</sequence>
<dbReference type="KEGG" id="blac:94350628"/>
<dbReference type="GeneID" id="94350628"/>
<accession>A0A976FFB6</accession>
<keyword evidence="2" id="KW-1185">Reference proteome</keyword>
<name>A0A976FFB6_BRELC</name>
<reference evidence="1 2" key="1">
    <citation type="journal article" date="2021" name="Genome Biol.">
        <title>AFLAP: assembly-free linkage analysis pipeline using k-mers from genome sequencing data.</title>
        <authorList>
            <person name="Fletcher K."/>
            <person name="Zhang L."/>
            <person name="Gil J."/>
            <person name="Han R."/>
            <person name="Cavanaugh K."/>
            <person name="Michelmore R."/>
        </authorList>
    </citation>
    <scope>NUCLEOTIDE SEQUENCE [LARGE SCALE GENOMIC DNA]</scope>
    <source>
        <strain evidence="1 2">SF5</strain>
    </source>
</reference>